<organism evidence="2 3">
    <name type="scientific">Listeria aquatica FSL S10-1188</name>
    <dbReference type="NCBI Taxonomy" id="1265818"/>
    <lineage>
        <taxon>Bacteria</taxon>
        <taxon>Bacillati</taxon>
        <taxon>Bacillota</taxon>
        <taxon>Bacilli</taxon>
        <taxon>Bacillales</taxon>
        <taxon>Listeriaceae</taxon>
        <taxon>Listeria</taxon>
    </lineage>
</organism>
<evidence type="ECO:0000256" key="1">
    <source>
        <dbReference type="SAM" id="Phobius"/>
    </source>
</evidence>
<dbReference type="EMBL" id="AOCG01000006">
    <property type="protein sequence ID" value="EUJ19829.1"/>
    <property type="molecule type" value="Genomic_DNA"/>
</dbReference>
<keyword evidence="2" id="KW-0808">Transferase</keyword>
<dbReference type="PATRIC" id="fig|1265818.5.peg.1352"/>
<keyword evidence="1" id="KW-1133">Transmembrane helix</keyword>
<dbReference type="STRING" id="1265818.MAQA_06758"/>
<dbReference type="Proteomes" id="UP000019246">
    <property type="component" value="Unassembled WGS sequence"/>
</dbReference>
<comment type="caution">
    <text evidence="2">The sequence shown here is derived from an EMBL/GenBank/DDBJ whole genome shotgun (WGS) entry which is preliminary data.</text>
</comment>
<gene>
    <name evidence="2" type="ORF">MAQA_06758</name>
</gene>
<reference evidence="2 3" key="1">
    <citation type="journal article" date="2014" name="Int. J. Syst. Evol. Microbiol.">
        <title>Listeria floridensis sp. nov., Listeria aquatica sp. nov., Listeria cornellensis sp. nov., Listeria riparia sp. nov. and Listeria grandensis sp. nov., from agricultural and natural environments.</title>
        <authorList>
            <person name="den Bakker H.C."/>
            <person name="Warchocki S."/>
            <person name="Wright E.M."/>
            <person name="Allred A.F."/>
            <person name="Ahlstrom C."/>
            <person name="Manuel C.S."/>
            <person name="Stasiewicz M.J."/>
            <person name="Burrell A."/>
            <person name="Roof S."/>
            <person name="Strawn L."/>
            <person name="Fortes E.D."/>
            <person name="Nightingale K.K."/>
            <person name="Kephart D."/>
            <person name="Wiedmann M."/>
        </authorList>
    </citation>
    <scope>NUCLEOTIDE SEQUENCE [LARGE SCALE GENOMIC DNA]</scope>
    <source>
        <strain evidence="2 3">FSL S10-1188</strain>
    </source>
</reference>
<accession>W7AXR0</accession>
<feature type="transmembrane region" description="Helical" evidence="1">
    <location>
        <begin position="7"/>
        <end position="25"/>
    </location>
</feature>
<keyword evidence="1" id="KW-0812">Transmembrane</keyword>
<sequence length="62" mass="7169">MKKKIDPYLVGILLIAAFFNFYGIWNDETVNPYYTAAVTSMVQNFHNFFLCGFRSSGFYHCG</sequence>
<keyword evidence="1" id="KW-0472">Membrane</keyword>
<name>W7AXR0_9LIST</name>
<dbReference type="GO" id="GO:0016757">
    <property type="term" value="F:glycosyltransferase activity"/>
    <property type="evidence" value="ECO:0007669"/>
    <property type="project" value="UniProtKB-KW"/>
</dbReference>
<protein>
    <submittedName>
        <fullName evidence="2">Dolichyl-phosphate-mannose-protein mannosyltransferase family protein</fullName>
    </submittedName>
</protein>
<keyword evidence="2" id="KW-0328">Glycosyltransferase</keyword>
<dbReference type="AlphaFoldDB" id="W7AXR0"/>
<evidence type="ECO:0000313" key="2">
    <source>
        <dbReference type="EMBL" id="EUJ19829.1"/>
    </source>
</evidence>
<proteinExistence type="predicted"/>
<keyword evidence="3" id="KW-1185">Reference proteome</keyword>
<evidence type="ECO:0000313" key="3">
    <source>
        <dbReference type="Proteomes" id="UP000019246"/>
    </source>
</evidence>